<gene>
    <name evidence="2" type="ORF">TDIB3V08_LOCUS7058</name>
</gene>
<feature type="transmembrane region" description="Helical" evidence="1">
    <location>
        <begin position="84"/>
        <end position="108"/>
    </location>
</feature>
<keyword evidence="1" id="KW-0472">Membrane</keyword>
<dbReference type="AlphaFoldDB" id="A0A7R8VPQ1"/>
<keyword evidence="1" id="KW-1133">Transmembrane helix</keyword>
<keyword evidence="1" id="KW-0812">Transmembrane</keyword>
<reference evidence="2" key="1">
    <citation type="submission" date="2020-11" db="EMBL/GenBank/DDBJ databases">
        <authorList>
            <person name="Tran Van P."/>
        </authorList>
    </citation>
    <scope>NUCLEOTIDE SEQUENCE</scope>
</reference>
<protein>
    <submittedName>
        <fullName evidence="2">Uncharacterized protein</fullName>
    </submittedName>
</protein>
<dbReference type="EMBL" id="OA567828">
    <property type="protein sequence ID" value="CAD7200847.1"/>
    <property type="molecule type" value="Genomic_DNA"/>
</dbReference>
<sequence>MRRGSLKYSRGRRKFLSRLPKRISLTDTNDQQCILYDRSIVRARQVKKIKPSIYEIDVGNTLKDGVIIGLHLEVAGGLGRQTRIYLNLSAVKVVVVVLLGAILIPAWADEEPKPSKQNLDAASKPISSKSATQQHSFGVTAFLGAGGPAVGAGAYYPGYGAGIGSGFGGYPGYNRGYYPSAVGAYPAIGGYQNIGGYPGIGGYQNIGGYPGLGGYSGLSNGGYYPGLGGGMGLPFNFYSSGKKGAEAKKPVEEIQKA</sequence>
<proteinExistence type="predicted"/>
<accession>A0A7R8VPQ1</accession>
<name>A0A7R8VPQ1_TIMDO</name>
<organism evidence="2">
    <name type="scientific">Timema douglasi</name>
    <name type="common">Walking stick</name>
    <dbReference type="NCBI Taxonomy" id="61478"/>
    <lineage>
        <taxon>Eukaryota</taxon>
        <taxon>Metazoa</taxon>
        <taxon>Ecdysozoa</taxon>
        <taxon>Arthropoda</taxon>
        <taxon>Hexapoda</taxon>
        <taxon>Insecta</taxon>
        <taxon>Pterygota</taxon>
        <taxon>Neoptera</taxon>
        <taxon>Polyneoptera</taxon>
        <taxon>Phasmatodea</taxon>
        <taxon>Timematodea</taxon>
        <taxon>Timematoidea</taxon>
        <taxon>Timematidae</taxon>
        <taxon>Timema</taxon>
    </lineage>
</organism>
<evidence type="ECO:0000256" key="1">
    <source>
        <dbReference type="SAM" id="Phobius"/>
    </source>
</evidence>
<evidence type="ECO:0000313" key="2">
    <source>
        <dbReference type="EMBL" id="CAD7200847.1"/>
    </source>
</evidence>